<dbReference type="SUPFAM" id="SSF46785">
    <property type="entry name" value="Winged helix' DNA-binding domain"/>
    <property type="match status" value="1"/>
</dbReference>
<dbReference type="InterPro" id="IPR000847">
    <property type="entry name" value="LysR_HTH_N"/>
</dbReference>
<evidence type="ECO:0000256" key="1">
    <source>
        <dbReference type="ARBA" id="ARBA00003502"/>
    </source>
</evidence>
<feature type="domain" description="HTH lysR-type" evidence="6">
    <location>
        <begin position="6"/>
        <end position="63"/>
    </location>
</feature>
<dbReference type="Pfam" id="PF00126">
    <property type="entry name" value="HTH_1"/>
    <property type="match status" value="1"/>
</dbReference>
<dbReference type="GO" id="GO:0003700">
    <property type="term" value="F:DNA-binding transcription factor activity"/>
    <property type="evidence" value="ECO:0007669"/>
    <property type="project" value="InterPro"/>
</dbReference>
<keyword evidence="4" id="KW-0238">DNA-binding</keyword>
<evidence type="ECO:0000256" key="3">
    <source>
        <dbReference type="ARBA" id="ARBA00023015"/>
    </source>
</evidence>
<dbReference type="Proteomes" id="UP000256343">
    <property type="component" value="Unassembled WGS sequence"/>
</dbReference>
<dbReference type="SUPFAM" id="SSF53850">
    <property type="entry name" value="Periplasmic binding protein-like II"/>
    <property type="match status" value="1"/>
</dbReference>
<dbReference type="InterPro" id="IPR036388">
    <property type="entry name" value="WH-like_DNA-bd_sf"/>
</dbReference>
<dbReference type="AlphaFoldDB" id="A0A336JQR9"/>
<dbReference type="InterPro" id="IPR005119">
    <property type="entry name" value="LysR_subst-bd"/>
</dbReference>
<evidence type="ECO:0000256" key="4">
    <source>
        <dbReference type="ARBA" id="ARBA00023125"/>
    </source>
</evidence>
<dbReference type="GO" id="GO:0043565">
    <property type="term" value="F:sequence-specific DNA binding"/>
    <property type="evidence" value="ECO:0007669"/>
    <property type="project" value="TreeGrafter"/>
</dbReference>
<evidence type="ECO:0000256" key="2">
    <source>
        <dbReference type="ARBA" id="ARBA00009437"/>
    </source>
</evidence>
<dbReference type="EMBL" id="QRDT01000014">
    <property type="protein sequence ID" value="RED31910.1"/>
    <property type="molecule type" value="Genomic_DNA"/>
</dbReference>
<dbReference type="Pfam" id="PF03466">
    <property type="entry name" value="LysR_substrate"/>
    <property type="match status" value="1"/>
</dbReference>
<dbReference type="GO" id="GO:0006351">
    <property type="term" value="P:DNA-templated transcription"/>
    <property type="evidence" value="ECO:0007669"/>
    <property type="project" value="TreeGrafter"/>
</dbReference>
<dbReference type="PANTHER" id="PTHR30537">
    <property type="entry name" value="HTH-TYPE TRANSCRIPTIONAL REGULATOR"/>
    <property type="match status" value="1"/>
</dbReference>
<dbReference type="Proteomes" id="UP000252631">
    <property type="component" value="Unassembled WGS sequence"/>
</dbReference>
<reference evidence="7 10" key="2">
    <citation type="submission" date="2018-07" db="EMBL/GenBank/DDBJ databases">
        <title>Genomic Encyclopedia of Archaeal and Bacterial Type Strains, Phase II (KMG-II): from individual species to whole genera.</title>
        <authorList>
            <person name="Goeker M."/>
        </authorList>
    </citation>
    <scope>NUCLEOTIDE SEQUENCE [LARGE SCALE GENOMIC DNA]</scope>
    <source>
        <strain evidence="7 10">JA575</strain>
    </source>
</reference>
<comment type="function">
    <text evidence="1">NodD regulates the expression of the nodABCFE genes which encode other nodulation proteins. NodD is also a negative regulator of its own expression. Binds flavonoids as inducers.</text>
</comment>
<keyword evidence="10" id="KW-1185">Reference proteome</keyword>
<comment type="similarity">
    <text evidence="2">Belongs to the LysR transcriptional regulatory family.</text>
</comment>
<reference evidence="8 9" key="1">
    <citation type="submission" date="2017-08" db="EMBL/GenBank/DDBJ databases">
        <authorList>
            <person name="de Groot N.N."/>
        </authorList>
    </citation>
    <scope>NUCLEOTIDE SEQUENCE [LARGE SCALE GENOMIC DNA]</scope>
    <source>
        <strain evidence="8 9">JA575</strain>
    </source>
</reference>
<dbReference type="PRINTS" id="PR00039">
    <property type="entry name" value="HTHLYSR"/>
</dbReference>
<dbReference type="EMBL" id="UFQQ01000014">
    <property type="protein sequence ID" value="SSW91890.1"/>
    <property type="molecule type" value="Genomic_DNA"/>
</dbReference>
<evidence type="ECO:0000313" key="8">
    <source>
        <dbReference type="EMBL" id="SSW91890.1"/>
    </source>
</evidence>
<dbReference type="Gene3D" id="3.40.190.10">
    <property type="entry name" value="Periplasmic binding protein-like II"/>
    <property type="match status" value="2"/>
</dbReference>
<proteinExistence type="inferred from homology"/>
<keyword evidence="5" id="KW-0804">Transcription</keyword>
<dbReference type="InterPro" id="IPR058163">
    <property type="entry name" value="LysR-type_TF_proteobact-type"/>
</dbReference>
<dbReference type="PROSITE" id="PS50931">
    <property type="entry name" value="HTH_LYSR"/>
    <property type="match status" value="1"/>
</dbReference>
<sequence length="301" mass="33541">MKERELPLVALRAFAVAARSDSLSAAAEELGVTHGAVSKQVRLLEDWLGQQVFTREGRSLALTPYGSVLAEQLSQSFRNIESACQYVRRRRSKAVLAVEAPSTFAMYFLMPRLKRFETANPDLAVWISTRMTGQTPDVASHDLLITRGSGDKIGGHSKASTALFEENLTPVCSIDLLQEQPIEKPEDLLAFPLITSATRPGHWEAWLNKAGLRGHLFEGGHRFDHMFVAMHAVREGFGSIVAPKEFFPGKPEWRLVCPFPDLVVKGEKYAAHPTSRADPRYLGRFVEWLKEEIRTSALSPS</sequence>
<evidence type="ECO:0000259" key="6">
    <source>
        <dbReference type="PROSITE" id="PS50931"/>
    </source>
</evidence>
<keyword evidence="3" id="KW-0805">Transcription regulation</keyword>
<evidence type="ECO:0000313" key="9">
    <source>
        <dbReference type="Proteomes" id="UP000252631"/>
    </source>
</evidence>
<dbReference type="PANTHER" id="PTHR30537:SF74">
    <property type="entry name" value="HTH-TYPE TRANSCRIPTIONAL REGULATOR TRPI"/>
    <property type="match status" value="1"/>
</dbReference>
<evidence type="ECO:0000256" key="5">
    <source>
        <dbReference type="ARBA" id="ARBA00023163"/>
    </source>
</evidence>
<organism evidence="8 9">
    <name type="scientific">Rhodopseudomonas pentothenatexigens</name>
    <dbReference type="NCBI Taxonomy" id="999699"/>
    <lineage>
        <taxon>Bacteria</taxon>
        <taxon>Pseudomonadati</taxon>
        <taxon>Pseudomonadota</taxon>
        <taxon>Alphaproteobacteria</taxon>
        <taxon>Hyphomicrobiales</taxon>
        <taxon>Nitrobacteraceae</taxon>
        <taxon>Rhodopseudomonas</taxon>
    </lineage>
</organism>
<evidence type="ECO:0000313" key="7">
    <source>
        <dbReference type="EMBL" id="RED31910.1"/>
    </source>
</evidence>
<evidence type="ECO:0000313" key="10">
    <source>
        <dbReference type="Proteomes" id="UP000256343"/>
    </source>
</evidence>
<dbReference type="InterPro" id="IPR036390">
    <property type="entry name" value="WH_DNA-bd_sf"/>
</dbReference>
<gene>
    <name evidence="7" type="ORF">BJ125_114150</name>
    <name evidence="8" type="ORF">SAMN05892882_114150</name>
</gene>
<dbReference type="Gene3D" id="1.10.10.10">
    <property type="entry name" value="Winged helix-like DNA-binding domain superfamily/Winged helix DNA-binding domain"/>
    <property type="match status" value="1"/>
</dbReference>
<accession>A0A336JQR9</accession>
<protein>
    <submittedName>
        <fullName evidence="8">LysR family transcriptional regulator</fullName>
    </submittedName>
</protein>
<name>A0A336JQR9_9BRAD</name>